<feature type="compositionally biased region" description="Basic and acidic residues" evidence="1">
    <location>
        <begin position="447"/>
        <end position="468"/>
    </location>
</feature>
<comment type="caution">
    <text evidence="3">The sequence shown here is derived from an EMBL/GenBank/DDBJ whole genome shotgun (WGS) entry which is preliminary data.</text>
</comment>
<proteinExistence type="predicted"/>
<dbReference type="Proteomes" id="UP001165160">
    <property type="component" value="Unassembled WGS sequence"/>
</dbReference>
<name>A0A9W7EX37_9STRA</name>
<organism evidence="3 4">
    <name type="scientific">Triparma verrucosa</name>
    <dbReference type="NCBI Taxonomy" id="1606542"/>
    <lineage>
        <taxon>Eukaryota</taxon>
        <taxon>Sar</taxon>
        <taxon>Stramenopiles</taxon>
        <taxon>Ochrophyta</taxon>
        <taxon>Bolidophyceae</taxon>
        <taxon>Parmales</taxon>
        <taxon>Triparmaceae</taxon>
        <taxon>Triparma</taxon>
    </lineage>
</organism>
<feature type="region of interest" description="Disordered" evidence="1">
    <location>
        <begin position="19"/>
        <end position="94"/>
    </location>
</feature>
<feature type="compositionally biased region" description="Pro residues" evidence="1">
    <location>
        <begin position="69"/>
        <end position="87"/>
    </location>
</feature>
<evidence type="ECO:0000313" key="4">
    <source>
        <dbReference type="Proteomes" id="UP001165160"/>
    </source>
</evidence>
<protein>
    <submittedName>
        <fullName evidence="3">Uncharacterized protein</fullName>
    </submittedName>
</protein>
<keyword evidence="2" id="KW-0732">Signal</keyword>
<dbReference type="AlphaFoldDB" id="A0A9W7EX37"/>
<feature type="signal peptide" evidence="2">
    <location>
        <begin position="1"/>
        <end position="22"/>
    </location>
</feature>
<dbReference type="EMBL" id="BRXX01000144">
    <property type="protein sequence ID" value="GMH93707.1"/>
    <property type="molecule type" value="Genomic_DNA"/>
</dbReference>
<gene>
    <name evidence="3" type="ORF">TrVE_jg773</name>
</gene>
<evidence type="ECO:0000256" key="2">
    <source>
        <dbReference type="SAM" id="SignalP"/>
    </source>
</evidence>
<evidence type="ECO:0000256" key="1">
    <source>
        <dbReference type="SAM" id="MobiDB-lite"/>
    </source>
</evidence>
<feature type="compositionally biased region" description="Low complexity" evidence="1">
    <location>
        <begin position="30"/>
        <end position="68"/>
    </location>
</feature>
<keyword evidence="4" id="KW-1185">Reference proteome</keyword>
<feature type="region of interest" description="Disordered" evidence="1">
    <location>
        <begin position="160"/>
        <end position="187"/>
    </location>
</feature>
<reference evidence="4" key="1">
    <citation type="journal article" date="2023" name="Commun. Biol.">
        <title>Genome analysis of Parmales, the sister group of diatoms, reveals the evolutionary specialization of diatoms from phago-mixotrophs to photoautotrophs.</title>
        <authorList>
            <person name="Ban H."/>
            <person name="Sato S."/>
            <person name="Yoshikawa S."/>
            <person name="Yamada K."/>
            <person name="Nakamura Y."/>
            <person name="Ichinomiya M."/>
            <person name="Sato N."/>
            <person name="Blanc-Mathieu R."/>
            <person name="Endo H."/>
            <person name="Kuwata A."/>
            <person name="Ogata H."/>
        </authorList>
    </citation>
    <scope>NUCLEOTIDE SEQUENCE [LARGE SCALE GENOMIC DNA]</scope>
    <source>
        <strain evidence="4">NIES 3699</strain>
    </source>
</reference>
<feature type="chain" id="PRO_5040962391" evidence="2">
    <location>
        <begin position="23"/>
        <end position="468"/>
    </location>
</feature>
<evidence type="ECO:0000313" key="3">
    <source>
        <dbReference type="EMBL" id="GMH93707.1"/>
    </source>
</evidence>
<feature type="region of interest" description="Disordered" evidence="1">
    <location>
        <begin position="438"/>
        <end position="468"/>
    </location>
</feature>
<accession>A0A9W7EX37</accession>
<sequence>MPRWPQHLLLALPLALPPLSGATCEPEKGPSTVYSSQTSSSSSSASSSPTSSPETGPKISSPAATKTAPVPPVPAPVPIRRPNPTPQTNPCDKWNTAAFRTLNWSARRSSCNSMPGCTFTGRSVTGHCWSAREFAEHETEVYLKGKELERRITRRIERMEKEEEREDNSEEARRSKYFVEPPPEPTSSDVYASILSSDALSQVRSLTLASLNAVPSGDTDYHQNPEKVSFRDLKQAGFQVQEDVREVLREDLRKAVAEKTADNIKERQAQAKEVAGELINKTLADPELPKKVGGFLTGILAAPQISQALPGLISRNLLSQKWLGDMFYGVTKPAVGWWLVKDQDLVLQKQLVGLAKWLIPGPVVYGLAKNTTVWLLLPGGPLQGSFTTLVAETAIPNLNVSVENALSEQIRWMCKDEWYKDYVKKAVLARMEEIRDQNSVTAKRKEKQGEGKEGKQEGEEKQQEEEKS</sequence>